<protein>
    <submittedName>
        <fullName evidence="1">Uncharacterized protein</fullName>
    </submittedName>
</protein>
<proteinExistence type="predicted"/>
<dbReference type="AlphaFoldDB" id="A0A2P2QQ60"/>
<name>A0A2P2QQ60_RHIMU</name>
<sequence length="21" mass="2346">MLNTETGYIQLNSLQVSFACI</sequence>
<accession>A0A2P2QQ60</accession>
<organism evidence="1">
    <name type="scientific">Rhizophora mucronata</name>
    <name type="common">Asiatic mangrove</name>
    <dbReference type="NCBI Taxonomy" id="61149"/>
    <lineage>
        <taxon>Eukaryota</taxon>
        <taxon>Viridiplantae</taxon>
        <taxon>Streptophyta</taxon>
        <taxon>Embryophyta</taxon>
        <taxon>Tracheophyta</taxon>
        <taxon>Spermatophyta</taxon>
        <taxon>Magnoliopsida</taxon>
        <taxon>eudicotyledons</taxon>
        <taxon>Gunneridae</taxon>
        <taxon>Pentapetalae</taxon>
        <taxon>rosids</taxon>
        <taxon>fabids</taxon>
        <taxon>Malpighiales</taxon>
        <taxon>Rhizophoraceae</taxon>
        <taxon>Rhizophora</taxon>
    </lineage>
</organism>
<dbReference type="EMBL" id="GGEC01088603">
    <property type="protein sequence ID" value="MBX69087.1"/>
    <property type="molecule type" value="Transcribed_RNA"/>
</dbReference>
<evidence type="ECO:0000313" key="1">
    <source>
        <dbReference type="EMBL" id="MBX69087.1"/>
    </source>
</evidence>
<reference evidence="1" key="1">
    <citation type="submission" date="2018-02" db="EMBL/GenBank/DDBJ databases">
        <title>Rhizophora mucronata_Transcriptome.</title>
        <authorList>
            <person name="Meera S.P."/>
            <person name="Sreeshan A."/>
            <person name="Augustine A."/>
        </authorList>
    </citation>
    <scope>NUCLEOTIDE SEQUENCE</scope>
    <source>
        <tissue evidence="1">Leaf</tissue>
    </source>
</reference>